<reference evidence="1 2" key="1">
    <citation type="submission" date="2016-08" db="EMBL/GenBank/DDBJ databases">
        <authorList>
            <person name="Seilhamer J.J."/>
        </authorList>
    </citation>
    <scope>NUCLEOTIDE SEQUENCE [LARGE SCALE GENOMIC DNA]</scope>
    <source>
        <strain evidence="1 2">IEBC_T61001</strain>
    </source>
</reference>
<name>A0A1C4EC16_BACTU</name>
<dbReference type="EMBL" id="FMBI01000032">
    <property type="protein sequence ID" value="SCC41094.1"/>
    <property type="molecule type" value="Genomic_DNA"/>
</dbReference>
<dbReference type="Proteomes" id="UP000195991">
    <property type="component" value="Unassembled WGS sequence"/>
</dbReference>
<proteinExistence type="predicted"/>
<accession>A0A1C4EC16</accession>
<organism evidence="1 2">
    <name type="scientific">Bacillus thuringiensis</name>
    <dbReference type="NCBI Taxonomy" id="1428"/>
    <lineage>
        <taxon>Bacteria</taxon>
        <taxon>Bacillati</taxon>
        <taxon>Bacillota</taxon>
        <taxon>Bacilli</taxon>
        <taxon>Bacillales</taxon>
        <taxon>Bacillaceae</taxon>
        <taxon>Bacillus</taxon>
        <taxon>Bacillus cereus group</taxon>
    </lineage>
</organism>
<sequence>MPIKLISSTVNDLKINSLELLKQIVVID</sequence>
<dbReference type="AlphaFoldDB" id="A0A1C4EC16"/>
<protein>
    <submittedName>
        <fullName evidence="1">Uncharacterized protein</fullName>
    </submittedName>
</protein>
<evidence type="ECO:0000313" key="2">
    <source>
        <dbReference type="Proteomes" id="UP000195991"/>
    </source>
</evidence>
<gene>
    <name evidence="1" type="ORF">BTT61001_03049</name>
</gene>
<evidence type="ECO:0000313" key="1">
    <source>
        <dbReference type="EMBL" id="SCC41094.1"/>
    </source>
</evidence>